<dbReference type="Gene3D" id="3.30.800.10">
    <property type="entry name" value="Phosphatidylinositol Phosphate Kinase II Beta"/>
    <property type="match status" value="1"/>
</dbReference>
<evidence type="ECO:0000313" key="6">
    <source>
        <dbReference type="Proteomes" id="UP001244341"/>
    </source>
</evidence>
<dbReference type="InterPro" id="IPR002498">
    <property type="entry name" value="PInositol-4-P-4/5-kinase_core"/>
</dbReference>
<dbReference type="PANTHER" id="PTHR45748">
    <property type="entry name" value="1-PHOSPHATIDYLINOSITOL 3-PHOSPHATE 5-KINASE-RELATED"/>
    <property type="match status" value="1"/>
</dbReference>
<dbReference type="Pfam" id="PF01504">
    <property type="entry name" value="PIP5K"/>
    <property type="match status" value="2"/>
</dbReference>
<evidence type="ECO:0000256" key="2">
    <source>
        <dbReference type="ARBA" id="ARBA00022840"/>
    </source>
</evidence>
<evidence type="ECO:0000256" key="1">
    <source>
        <dbReference type="ARBA" id="ARBA00022741"/>
    </source>
</evidence>
<sequence length="307" mass="33620">MPWLRARFSVTAYFAPQFAELRRRCIAGGEAAFITSLCRCRKWASRGGKSNAYFAKTRDDRFIVKSLSKPEKASFLEFAPAYFEHMARAAASGRPTTLAKVAGVYSIAMRTQGGAPAGAAPGPGGQGGGPFRDGTIDVLVMENIFYDRQISRIYDLKGSERSRFNADAAANPQDAGAVHLDDNLRRSNLQAPLLVQQGLLRSMEAALWRDTSFLAGLGVMDYSLLVGVDRESNTLLVAVIDFIRTYTWDKQLETWVKASGILGGAGKEPTIVSPKQYMRRFRAAISSYFTVVPDGHEVEPPLDPDAP</sequence>
<gene>
    <name evidence="5" type="ORF">OEZ85_012314</name>
</gene>
<dbReference type="SUPFAM" id="SSF56104">
    <property type="entry name" value="SAICAR synthase-like"/>
    <property type="match status" value="1"/>
</dbReference>
<feature type="domain" description="PIPK" evidence="4">
    <location>
        <begin position="1"/>
        <end position="289"/>
    </location>
</feature>
<accession>A0ABY8TSZ6</accession>
<keyword evidence="3" id="KW-0418">Kinase</keyword>
<proteinExistence type="predicted"/>
<dbReference type="EMBL" id="CP126210">
    <property type="protein sequence ID" value="WIA12249.1"/>
    <property type="molecule type" value="Genomic_DNA"/>
</dbReference>
<evidence type="ECO:0000259" key="4">
    <source>
        <dbReference type="PROSITE" id="PS51455"/>
    </source>
</evidence>
<organism evidence="5 6">
    <name type="scientific">Tetradesmus obliquus</name>
    <name type="common">Green alga</name>
    <name type="synonym">Acutodesmus obliquus</name>
    <dbReference type="NCBI Taxonomy" id="3088"/>
    <lineage>
        <taxon>Eukaryota</taxon>
        <taxon>Viridiplantae</taxon>
        <taxon>Chlorophyta</taxon>
        <taxon>core chlorophytes</taxon>
        <taxon>Chlorophyceae</taxon>
        <taxon>CS clade</taxon>
        <taxon>Sphaeropleales</taxon>
        <taxon>Scenedesmaceae</taxon>
        <taxon>Tetradesmus</taxon>
    </lineage>
</organism>
<keyword evidence="2 3" id="KW-0067">ATP-binding</keyword>
<dbReference type="PROSITE" id="PS51455">
    <property type="entry name" value="PIPK"/>
    <property type="match status" value="1"/>
</dbReference>
<dbReference type="CDD" id="cd17300">
    <property type="entry name" value="PIPKc_PIKfyve"/>
    <property type="match status" value="1"/>
</dbReference>
<dbReference type="SMART" id="SM00330">
    <property type="entry name" value="PIPKc"/>
    <property type="match status" value="1"/>
</dbReference>
<keyword evidence="3" id="KW-0808">Transferase</keyword>
<dbReference type="Proteomes" id="UP001244341">
    <property type="component" value="Chromosome 3b"/>
</dbReference>
<keyword evidence="6" id="KW-1185">Reference proteome</keyword>
<evidence type="ECO:0000313" key="5">
    <source>
        <dbReference type="EMBL" id="WIA12249.1"/>
    </source>
</evidence>
<dbReference type="InterPro" id="IPR044769">
    <property type="entry name" value="PIKfyve_PIPKc"/>
</dbReference>
<name>A0ABY8TSZ6_TETOB</name>
<protein>
    <recommendedName>
        <fullName evidence="4">PIPK domain-containing protein</fullName>
    </recommendedName>
</protein>
<dbReference type="PANTHER" id="PTHR45748:SF7">
    <property type="entry name" value="1-PHOSPHATIDYLINOSITOL 3-PHOSPHATE 5-KINASE-RELATED"/>
    <property type="match status" value="1"/>
</dbReference>
<dbReference type="InterPro" id="IPR027483">
    <property type="entry name" value="PInositol-4-P-4/5-kinase_C_sf"/>
</dbReference>
<reference evidence="5 6" key="1">
    <citation type="submission" date="2023-05" db="EMBL/GenBank/DDBJ databases">
        <title>A 100% complete, gapless, phased diploid assembly of the Scenedesmus obliquus UTEX 3031 genome.</title>
        <authorList>
            <person name="Biondi T.C."/>
            <person name="Hanschen E.R."/>
            <person name="Kwon T."/>
            <person name="Eng W."/>
            <person name="Kruse C.P.S."/>
            <person name="Koehler S.I."/>
            <person name="Kunde Y."/>
            <person name="Gleasner C.D."/>
            <person name="You Mak K.T."/>
            <person name="Polle J."/>
            <person name="Hovde B.T."/>
            <person name="Starkenburg S.R."/>
        </authorList>
    </citation>
    <scope>NUCLEOTIDE SEQUENCE [LARGE SCALE GENOMIC DNA]</scope>
    <source>
        <strain evidence="5 6">DOE0152z</strain>
    </source>
</reference>
<dbReference type="Gene3D" id="3.30.810.10">
    <property type="entry name" value="2-Layer Sandwich"/>
    <property type="match status" value="1"/>
</dbReference>
<evidence type="ECO:0000256" key="3">
    <source>
        <dbReference type="PROSITE-ProRule" id="PRU00781"/>
    </source>
</evidence>
<dbReference type="InterPro" id="IPR027484">
    <property type="entry name" value="PInositol-4-P-5-kinase_N"/>
</dbReference>
<keyword evidence="1 3" id="KW-0547">Nucleotide-binding</keyword>